<evidence type="ECO:0000313" key="2">
    <source>
        <dbReference type="EMBL" id="KAK7040151.1"/>
    </source>
</evidence>
<gene>
    <name evidence="2" type="ORF">VNI00_009957</name>
</gene>
<feature type="compositionally biased region" description="Polar residues" evidence="1">
    <location>
        <begin position="203"/>
        <end position="228"/>
    </location>
</feature>
<accession>A0AAW0CKM3</accession>
<evidence type="ECO:0000256" key="1">
    <source>
        <dbReference type="SAM" id="MobiDB-lite"/>
    </source>
</evidence>
<feature type="compositionally biased region" description="Acidic residues" evidence="1">
    <location>
        <begin position="193"/>
        <end position="202"/>
    </location>
</feature>
<feature type="compositionally biased region" description="Low complexity" evidence="1">
    <location>
        <begin position="37"/>
        <end position="51"/>
    </location>
</feature>
<feature type="region of interest" description="Disordered" evidence="1">
    <location>
        <begin position="117"/>
        <end position="155"/>
    </location>
</feature>
<feature type="compositionally biased region" description="Polar residues" evidence="1">
    <location>
        <begin position="13"/>
        <end position="35"/>
    </location>
</feature>
<evidence type="ECO:0000313" key="3">
    <source>
        <dbReference type="Proteomes" id="UP001383192"/>
    </source>
</evidence>
<reference evidence="2 3" key="1">
    <citation type="submission" date="2024-01" db="EMBL/GenBank/DDBJ databases">
        <title>A draft genome for a cacao thread blight-causing isolate of Paramarasmius palmivorus.</title>
        <authorList>
            <person name="Baruah I.K."/>
            <person name="Bukari Y."/>
            <person name="Amoako-Attah I."/>
            <person name="Meinhardt L.W."/>
            <person name="Bailey B.A."/>
            <person name="Cohen S.P."/>
        </authorList>
    </citation>
    <scope>NUCLEOTIDE SEQUENCE [LARGE SCALE GENOMIC DNA]</scope>
    <source>
        <strain evidence="2 3">GH-12</strain>
    </source>
</reference>
<dbReference type="EMBL" id="JAYKXP010000038">
    <property type="protein sequence ID" value="KAK7040151.1"/>
    <property type="molecule type" value="Genomic_DNA"/>
</dbReference>
<sequence length="347" mass="37441">MSQAPTTAVDPSISENSSTDLLHLAQSTSAPSTVPHSDGSGSYGSSSLHGSPNITDIGNGDSHGQPQGFDYVCAENELRIGNRILSGKELRDFKKFLLLQMQAQVITALVGQPENESVQAKQESADQKVVEDTNESLLASSDGLSPAPLDEEGIDETPQLTEEQAAIIRERPELLDVFTDIALMRALISSTEECGDEDEEGSNNDTQPISEQTQTTEQSSCAETTMSAGSHPEEASSPTNDGEGSHDTSPHNMFQSQVLFESFVSKYLEDQFGQASKRLMSDVFDLQPLQFAGPGRSRTAMVTTGMYFDDDEHDSGVELDDEIYIRHQTSQDTSVGGVAQQLGEVQI</sequence>
<proteinExistence type="predicted"/>
<organism evidence="2 3">
    <name type="scientific">Paramarasmius palmivorus</name>
    <dbReference type="NCBI Taxonomy" id="297713"/>
    <lineage>
        <taxon>Eukaryota</taxon>
        <taxon>Fungi</taxon>
        <taxon>Dikarya</taxon>
        <taxon>Basidiomycota</taxon>
        <taxon>Agaricomycotina</taxon>
        <taxon>Agaricomycetes</taxon>
        <taxon>Agaricomycetidae</taxon>
        <taxon>Agaricales</taxon>
        <taxon>Marasmiineae</taxon>
        <taxon>Marasmiaceae</taxon>
        <taxon>Paramarasmius</taxon>
    </lineage>
</organism>
<feature type="region of interest" description="Disordered" evidence="1">
    <location>
        <begin position="192"/>
        <end position="251"/>
    </location>
</feature>
<protein>
    <submittedName>
        <fullName evidence="2">Uncharacterized protein</fullName>
    </submittedName>
</protein>
<feature type="region of interest" description="Disordered" evidence="1">
    <location>
        <begin position="1"/>
        <end position="63"/>
    </location>
</feature>
<comment type="caution">
    <text evidence="2">The sequence shown here is derived from an EMBL/GenBank/DDBJ whole genome shotgun (WGS) entry which is preliminary data.</text>
</comment>
<name>A0AAW0CKM3_9AGAR</name>
<keyword evidence="3" id="KW-1185">Reference proteome</keyword>
<dbReference type="AlphaFoldDB" id="A0AAW0CKM3"/>
<dbReference type="Proteomes" id="UP001383192">
    <property type="component" value="Unassembled WGS sequence"/>
</dbReference>